<keyword evidence="9 11" id="KW-0456">Lyase</keyword>
<keyword evidence="6" id="KW-0479">Metal-binding</keyword>
<evidence type="ECO:0000256" key="2">
    <source>
        <dbReference type="ARBA" id="ARBA00005871"/>
    </source>
</evidence>
<evidence type="ECO:0000313" key="14">
    <source>
        <dbReference type="Proteomes" id="UP000285301"/>
    </source>
</evidence>
<name>A0A3S3NKY9_9ACAR</name>
<proteinExistence type="inferred from homology"/>
<dbReference type="GO" id="GO:0016787">
    <property type="term" value="F:hydrolase activity"/>
    <property type="evidence" value="ECO:0007669"/>
    <property type="project" value="InterPro"/>
</dbReference>
<dbReference type="SUPFAM" id="SSF51556">
    <property type="entry name" value="Metallo-dependent hydrolases"/>
    <property type="match status" value="1"/>
</dbReference>
<evidence type="ECO:0000256" key="5">
    <source>
        <dbReference type="ARBA" id="ARBA00021214"/>
    </source>
</evidence>
<comment type="subunit">
    <text evidence="3 11">Monomer.</text>
</comment>
<dbReference type="PANTHER" id="PTHR21240">
    <property type="entry name" value="2-AMINO-3-CARBOXYLMUCONATE-6-SEMIALDEHYDE DECARBOXYLASE"/>
    <property type="match status" value="1"/>
</dbReference>
<organism evidence="13 14">
    <name type="scientific">Dinothrombium tinctorium</name>
    <dbReference type="NCBI Taxonomy" id="1965070"/>
    <lineage>
        <taxon>Eukaryota</taxon>
        <taxon>Metazoa</taxon>
        <taxon>Ecdysozoa</taxon>
        <taxon>Arthropoda</taxon>
        <taxon>Chelicerata</taxon>
        <taxon>Arachnida</taxon>
        <taxon>Acari</taxon>
        <taxon>Acariformes</taxon>
        <taxon>Trombidiformes</taxon>
        <taxon>Prostigmata</taxon>
        <taxon>Anystina</taxon>
        <taxon>Parasitengona</taxon>
        <taxon>Trombidioidea</taxon>
        <taxon>Trombidiidae</taxon>
        <taxon>Dinothrombium</taxon>
    </lineage>
</organism>
<evidence type="ECO:0000256" key="10">
    <source>
        <dbReference type="ARBA" id="ARBA00031120"/>
    </source>
</evidence>
<dbReference type="InterPro" id="IPR032466">
    <property type="entry name" value="Metal_Hydrolase"/>
</dbReference>
<feature type="domain" description="Amidohydrolase-related" evidence="12">
    <location>
        <begin position="36"/>
        <end position="314"/>
    </location>
</feature>
<dbReference type="Gene3D" id="3.20.20.140">
    <property type="entry name" value="Metal-dependent hydrolases"/>
    <property type="match status" value="1"/>
</dbReference>
<evidence type="ECO:0000256" key="9">
    <source>
        <dbReference type="ARBA" id="ARBA00023239"/>
    </source>
</evidence>
<evidence type="ECO:0000256" key="8">
    <source>
        <dbReference type="ARBA" id="ARBA00022833"/>
    </source>
</evidence>
<dbReference type="GO" id="GO:0001760">
    <property type="term" value="F:aminocarboxymuconate-semialdehyde decarboxylase activity"/>
    <property type="evidence" value="ECO:0007669"/>
    <property type="project" value="UniProtKB-UniRule"/>
</dbReference>
<dbReference type="GO" id="GO:0046872">
    <property type="term" value="F:metal ion binding"/>
    <property type="evidence" value="ECO:0007669"/>
    <property type="project" value="UniProtKB-KW"/>
</dbReference>
<evidence type="ECO:0000256" key="6">
    <source>
        <dbReference type="ARBA" id="ARBA00022723"/>
    </source>
</evidence>
<gene>
    <name evidence="13" type="ORF">B4U79_12258</name>
</gene>
<comment type="caution">
    <text evidence="13">The sequence shown here is derived from an EMBL/GenBank/DDBJ whole genome shotgun (WGS) entry which is preliminary data.</text>
</comment>
<dbReference type="Proteomes" id="UP000285301">
    <property type="component" value="Unassembled WGS sequence"/>
</dbReference>
<evidence type="ECO:0000256" key="4">
    <source>
        <dbReference type="ARBA" id="ARBA00012365"/>
    </source>
</evidence>
<reference evidence="13 14" key="1">
    <citation type="journal article" date="2018" name="Gigascience">
        <title>Genomes of trombidid mites reveal novel predicted allergens and laterally-transferred genes associated with secondary metabolism.</title>
        <authorList>
            <person name="Dong X."/>
            <person name="Chaisiri K."/>
            <person name="Xia D."/>
            <person name="Armstrong S.D."/>
            <person name="Fang Y."/>
            <person name="Donnelly M.J."/>
            <person name="Kadowaki T."/>
            <person name="McGarry J.W."/>
            <person name="Darby A.C."/>
            <person name="Makepeace B.L."/>
        </authorList>
    </citation>
    <scope>NUCLEOTIDE SEQUENCE [LARGE SCALE GENOMIC DNA]</scope>
    <source>
        <strain evidence="13">UoL-WK</strain>
    </source>
</reference>
<keyword evidence="7 11" id="KW-0210">Decarboxylase</keyword>
<evidence type="ECO:0000259" key="12">
    <source>
        <dbReference type="Pfam" id="PF04909"/>
    </source>
</evidence>
<dbReference type="AlphaFoldDB" id="A0A3S3NKY9"/>
<dbReference type="UniPathway" id="UPA00270"/>
<dbReference type="EMBL" id="NCKU01005280">
    <property type="protein sequence ID" value="RWS04772.1"/>
    <property type="molecule type" value="Genomic_DNA"/>
</dbReference>
<comment type="pathway">
    <text evidence="1 11">Secondary metabolite metabolism; quinolate metabolism.</text>
</comment>
<dbReference type="Pfam" id="PF04909">
    <property type="entry name" value="Amidohydro_2"/>
    <property type="match status" value="1"/>
</dbReference>
<comment type="similarity">
    <text evidence="2">Belongs to the metallo-dependent hydrolases superfamily. ACMSD family.</text>
</comment>
<evidence type="ECO:0000256" key="1">
    <source>
        <dbReference type="ARBA" id="ARBA00005079"/>
    </source>
</evidence>
<evidence type="ECO:0000256" key="11">
    <source>
        <dbReference type="RuleBase" id="RU366045"/>
    </source>
</evidence>
<evidence type="ECO:0000313" key="13">
    <source>
        <dbReference type="EMBL" id="RWS04772.1"/>
    </source>
</evidence>
<keyword evidence="14" id="KW-1185">Reference proteome</keyword>
<protein>
    <recommendedName>
        <fullName evidence="5 11">2-amino-3-carboxymuconate-6-semialdehyde decarboxylase</fullName>
        <ecNumber evidence="4 11">4.1.1.45</ecNumber>
    </recommendedName>
    <alternativeName>
        <fullName evidence="10 11">Picolinate carboxylase</fullName>
    </alternativeName>
</protein>
<evidence type="ECO:0000256" key="3">
    <source>
        <dbReference type="ARBA" id="ARBA00011245"/>
    </source>
</evidence>
<keyword evidence="8" id="KW-0862">Zinc</keyword>
<dbReference type="InterPro" id="IPR006680">
    <property type="entry name" value="Amidohydro-rel"/>
</dbReference>
<dbReference type="PANTHER" id="PTHR21240:SF27">
    <property type="entry name" value="2-AMINO-3-CARBOXYMUCONATE-6-SEMIALDEHYDE DECARBOXYLASE"/>
    <property type="match status" value="1"/>
</dbReference>
<dbReference type="OrthoDB" id="191270at2759"/>
<evidence type="ECO:0000256" key="7">
    <source>
        <dbReference type="ARBA" id="ARBA00022793"/>
    </source>
</evidence>
<dbReference type="InterPro" id="IPR032465">
    <property type="entry name" value="ACMSD"/>
</dbReference>
<dbReference type="STRING" id="1965070.A0A3S3NKY9"/>
<accession>A0A3S3NKY9</accession>
<dbReference type="GO" id="GO:0005829">
    <property type="term" value="C:cytosol"/>
    <property type="evidence" value="ECO:0007669"/>
    <property type="project" value="UniProtKB-UniRule"/>
</dbReference>
<dbReference type="EC" id="4.1.1.45" evidence="4 11"/>
<dbReference type="GO" id="GO:1904985">
    <property type="term" value="P:negative regulation of quinolinate biosynthetic process"/>
    <property type="evidence" value="ECO:0007669"/>
    <property type="project" value="UniProtKB-UniRule"/>
</dbReference>
<comment type="catalytic activity">
    <reaction evidence="11">
        <text>2-amino-3-carboxymuconate 6-semialdehyde + H(+) = 2-aminomuconate 6-semialdehyde + CO2</text>
        <dbReference type="Rhea" id="RHEA:16557"/>
        <dbReference type="ChEBI" id="CHEBI:15378"/>
        <dbReference type="ChEBI" id="CHEBI:16526"/>
        <dbReference type="ChEBI" id="CHEBI:77634"/>
        <dbReference type="ChEBI" id="CHEBI:77803"/>
        <dbReference type="EC" id="4.1.1.45"/>
    </reaction>
</comment>
<comment type="function">
    <text evidence="11">Converts alpha-amino-beta-carboxymuconate-epsilon-semialdehyde (ACMS) to alpha-aminomuconate semialdehyde (AMS).</text>
</comment>
<sequence length="317" mass="36138">MQQKTGYSGWISLKKQSEEKALMIKDNGEIFRSVDKRLWSAETRLKIMKDTDVTMQVLSTVPIMFNYWAKGEDSAFLCRYLNNHISSVVDHSPKNFIGLGAVPLQSVDLAIEELKRCKNDLKLSGVMIGTCVNDYNLDSKHFDPFYKTAQELDCPIFVHPVATLEQTGRMAKFMLPYLVGMPTDTTIAICSMIFGGVFEKFPNLKVCFAHGGGMFPYTIGRIDRGFHTYPTNFERNISPTKYVRKIYVDTLVHSIDSLLLASKVFGEDRLLLGSDYPFLLGEDKPGHLIECSTFLTKEQRERFLFRNATNFFNLKLD</sequence>
<dbReference type="GO" id="GO:0019748">
    <property type="term" value="P:secondary metabolic process"/>
    <property type="evidence" value="ECO:0007669"/>
    <property type="project" value="TreeGrafter"/>
</dbReference>